<dbReference type="Pfam" id="PF09837">
    <property type="entry name" value="DUF2064"/>
    <property type="match status" value="1"/>
</dbReference>
<keyword evidence="2" id="KW-1185">Reference proteome</keyword>
<organism evidence="1 2">
    <name type="scientific">Cryptosporangium phraense</name>
    <dbReference type="NCBI Taxonomy" id="2593070"/>
    <lineage>
        <taxon>Bacteria</taxon>
        <taxon>Bacillati</taxon>
        <taxon>Actinomycetota</taxon>
        <taxon>Actinomycetes</taxon>
        <taxon>Cryptosporangiales</taxon>
        <taxon>Cryptosporangiaceae</taxon>
        <taxon>Cryptosporangium</taxon>
    </lineage>
</organism>
<accession>A0A545AP23</accession>
<dbReference type="InterPro" id="IPR029044">
    <property type="entry name" value="Nucleotide-diphossugar_trans"/>
</dbReference>
<dbReference type="RefSeq" id="WP_142706569.1">
    <property type="nucleotide sequence ID" value="NZ_VIRS01000015.1"/>
</dbReference>
<dbReference type="EMBL" id="VIRS01000015">
    <property type="protein sequence ID" value="TQS43084.1"/>
    <property type="molecule type" value="Genomic_DNA"/>
</dbReference>
<dbReference type="InterPro" id="IPR018641">
    <property type="entry name" value="Trfase_1_rSAM/seldom-assoc"/>
</dbReference>
<dbReference type="Gene3D" id="3.90.550.10">
    <property type="entry name" value="Spore Coat Polysaccharide Biosynthesis Protein SpsA, Chain A"/>
    <property type="match status" value="1"/>
</dbReference>
<comment type="caution">
    <text evidence="1">The sequence shown here is derived from an EMBL/GenBank/DDBJ whole genome shotgun (WGS) entry which is preliminary data.</text>
</comment>
<proteinExistence type="predicted"/>
<gene>
    <name evidence="1" type="ORF">FL583_21880</name>
</gene>
<dbReference type="AlphaFoldDB" id="A0A545AP23"/>
<reference evidence="1 2" key="1">
    <citation type="submission" date="2019-07" db="EMBL/GenBank/DDBJ databases">
        <title>Cryptosporangium phraense sp. nov., isolated from plant litter.</title>
        <authorList>
            <person name="Suriyachadkun C."/>
        </authorList>
    </citation>
    <scope>NUCLEOTIDE SEQUENCE [LARGE SCALE GENOMIC DNA]</scope>
    <source>
        <strain evidence="1 2">A-T 5661</strain>
    </source>
</reference>
<dbReference type="OrthoDB" id="9798250at2"/>
<evidence type="ECO:0000313" key="2">
    <source>
        <dbReference type="Proteomes" id="UP000317982"/>
    </source>
</evidence>
<dbReference type="Proteomes" id="UP000317982">
    <property type="component" value="Unassembled WGS sequence"/>
</dbReference>
<dbReference type="SUPFAM" id="SSF53448">
    <property type="entry name" value="Nucleotide-diphospho-sugar transferases"/>
    <property type="match status" value="1"/>
</dbReference>
<name>A0A545AP23_9ACTN</name>
<dbReference type="InParanoid" id="A0A545AP23"/>
<sequence length="211" mass="21443">MNAQILVIAKAPVPGRVKTRLCPPCTAEEAAVLAEAALADTVAAVSGVRCRRRVLVLAGEMAAPVGFEVVAQRGVSLGSRLAAGFADTARVGVASFLIGMDTPQVSPGLLTSALGALAGADAVLGPAEDGGWWGLGLRNPRHASVLRDVPTSTATTGERTLDALRERGLRVGLLPVLRDVDTIADAEAVAELVPGSRFARALAGVRPGVAG</sequence>
<evidence type="ECO:0000313" key="1">
    <source>
        <dbReference type="EMBL" id="TQS43084.1"/>
    </source>
</evidence>
<protein>
    <submittedName>
        <fullName evidence="1">DUF2064 domain-containing protein</fullName>
    </submittedName>
</protein>
<dbReference type="PANTHER" id="PTHR36529">
    <property type="entry name" value="SLL1095 PROTEIN"/>
    <property type="match status" value="1"/>
</dbReference>
<dbReference type="PANTHER" id="PTHR36529:SF1">
    <property type="entry name" value="GLYCOSYLTRANSFERASE"/>
    <property type="match status" value="1"/>
</dbReference>